<dbReference type="OrthoDB" id="5877991at2759"/>
<feature type="compositionally biased region" description="Polar residues" evidence="1">
    <location>
        <begin position="254"/>
        <end position="263"/>
    </location>
</feature>
<dbReference type="Proteomes" id="UP000031036">
    <property type="component" value="Unassembled WGS sequence"/>
</dbReference>
<feature type="region of interest" description="Disordered" evidence="1">
    <location>
        <begin position="636"/>
        <end position="672"/>
    </location>
</feature>
<feature type="compositionally biased region" description="Polar residues" evidence="1">
    <location>
        <begin position="293"/>
        <end position="302"/>
    </location>
</feature>
<feature type="region of interest" description="Disordered" evidence="1">
    <location>
        <begin position="1220"/>
        <end position="1268"/>
    </location>
</feature>
<organism evidence="2 3">
    <name type="scientific">Toxocara canis</name>
    <name type="common">Canine roundworm</name>
    <dbReference type="NCBI Taxonomy" id="6265"/>
    <lineage>
        <taxon>Eukaryota</taxon>
        <taxon>Metazoa</taxon>
        <taxon>Ecdysozoa</taxon>
        <taxon>Nematoda</taxon>
        <taxon>Chromadorea</taxon>
        <taxon>Rhabditida</taxon>
        <taxon>Spirurina</taxon>
        <taxon>Ascaridomorpha</taxon>
        <taxon>Ascaridoidea</taxon>
        <taxon>Toxocaridae</taxon>
        <taxon>Toxocara</taxon>
    </lineage>
</organism>
<proteinExistence type="predicted"/>
<feature type="compositionally biased region" description="Polar residues" evidence="1">
    <location>
        <begin position="332"/>
        <end position="341"/>
    </location>
</feature>
<feature type="region of interest" description="Disordered" evidence="1">
    <location>
        <begin position="1"/>
        <end position="136"/>
    </location>
</feature>
<feature type="compositionally biased region" description="Low complexity" evidence="1">
    <location>
        <begin position="19"/>
        <end position="32"/>
    </location>
</feature>
<sequence length="1268" mass="134714">MSNSSEAGKENERKEKRVSLSSPSVLLSPASRVVHKKARVSAPFELRTNVLAAGDVKAVSEDESDELKVASHNEPAGPGSGTPVKTAVSPPASAIEVNQAASGELNAASDNKGSPQRTEQKPGTPASVAARLPSSPAVVNEARVSAPFELRTNVLAAGDVKAVSEDESDELKVASHNEPAGPGSGTPVKTAVSPPASAIEVNQAVSEDESDELKVASHNEPAGPGSGTPVKTAVSPPASAIEVNQAASGELNAASDNKGSPQRTEQKPGTPASVAARLPSSPAVAASGELNAASDNKGSPQRTEQKPGTPASVAARLPSSPAVAASGELNAASDNKGSPQRTEQKPGTPASVAARLPSSPAVVNEAIFEAAMHDGATTAVDGESFHPDNTMVGDISASGISNLAPSRSPGAHADDRKISSAEENVHTVDALEEENTVMDKAPIEGSAPQAPASAVTQISSAEENVHTVDALEEENTVMDKAPIEGSAPQAPASAVTQAVEKERGNYMALVADPYLDASAVEISVLNGTFDASSMTAMVLPDADDDSYAATIKKESHSFAERHLPTDLPGVASVLSPSDVCMDGTKISSVPANMEISAAEVNESFEYSPNTTIVEGTIEPHTSTSFRLNVSEVPQNIAIDGEQPNETRPSDATQEDPRALKRSSLSQESSEAERLIKIEPFLVHEEGRTESDNGAHDGKGAKFVAAVKAESEETDGGTKAAHDVGEDTSQVEGSVSKDKGASPGSVEGGDVEMQSYVDKTTLTKARLSGECLTAEDDSAEPSPDVVHALSEKKRRVRASLATPPSTPSGLLSFARKRIDDYSFRINEAYCDNSQLCDNCYALRVELENITEKLSTLSAEHAMCKVTQDVGQSSLECVNQLKAQLTRKNDNLAKDLDDYKFIMEKETRKWMDAANDFKRQVMDLECQLESCEAGKSALEATMIQLKAQYDADLSLTISEWEKRVEHWRNLSESKESILQDLADSVKSQAAQLVKTTVEQKTEWLEKRAAQSDAELELLKEELGRTKQLAANEYSSMREKEEKLLALTIEANELKIVLKGVNGEKESLERRLEEAAVDLGKARELEEAAVQRAKVAEDVANGKAVELEQRIYALEGELLKAKESKEVLTKELAAQQEATCTLKRLLKSADEKLDLEKKHASARLEQMRKESDKQKGELEALKVSSQQSASLEKEGLSKEEVAVRLGCIRPPIVQVSEETIQSTFAAGNDGTPPKMTSKSDPVGSKIKSPMLKTKTSKKDEAAEAQQSCRTQ</sequence>
<comment type="caution">
    <text evidence="2">The sequence shown here is derived from an EMBL/GenBank/DDBJ whole genome shotgun (WGS) entry which is preliminary data.</text>
</comment>
<dbReference type="STRING" id="6265.A0A0B2V9E3"/>
<dbReference type="EMBL" id="JPKZ01002173">
    <property type="protein sequence ID" value="KHN78092.1"/>
    <property type="molecule type" value="Genomic_DNA"/>
</dbReference>
<name>A0A0B2V9E3_TOXCA</name>
<evidence type="ECO:0000256" key="1">
    <source>
        <dbReference type="SAM" id="MobiDB-lite"/>
    </source>
</evidence>
<reference evidence="2 3" key="1">
    <citation type="submission" date="2014-11" db="EMBL/GenBank/DDBJ databases">
        <title>Genetic blueprint of the zoonotic pathogen Toxocara canis.</title>
        <authorList>
            <person name="Zhu X.-Q."/>
            <person name="Korhonen P.K."/>
            <person name="Cai H."/>
            <person name="Young N.D."/>
            <person name="Nejsum P."/>
            <person name="von Samson-Himmelstjerna G."/>
            <person name="Boag P.R."/>
            <person name="Tan P."/>
            <person name="Li Q."/>
            <person name="Min J."/>
            <person name="Yang Y."/>
            <person name="Wang X."/>
            <person name="Fang X."/>
            <person name="Hall R.S."/>
            <person name="Hofmann A."/>
            <person name="Sternberg P.W."/>
            <person name="Jex A.R."/>
            <person name="Gasser R.B."/>
        </authorList>
    </citation>
    <scope>NUCLEOTIDE SEQUENCE [LARGE SCALE GENOMIC DNA]</scope>
    <source>
        <strain evidence="2">PN_DK_2014</strain>
    </source>
</reference>
<feature type="region of interest" description="Disordered" evidence="1">
    <location>
        <begin position="1161"/>
        <end position="1192"/>
    </location>
</feature>
<accession>A0A0B2V9E3</accession>
<dbReference type="OMA" id="VASHNEP"/>
<feature type="region of interest" description="Disordered" evidence="1">
    <location>
        <begin position="161"/>
        <end position="358"/>
    </location>
</feature>
<evidence type="ECO:0000313" key="2">
    <source>
        <dbReference type="EMBL" id="KHN78092.1"/>
    </source>
</evidence>
<keyword evidence="3" id="KW-1185">Reference proteome</keyword>
<feature type="compositionally biased region" description="Basic and acidic residues" evidence="1">
    <location>
        <begin position="7"/>
        <end position="18"/>
    </location>
</feature>
<gene>
    <name evidence="2" type="ORF">Tcan_06101</name>
</gene>
<protein>
    <submittedName>
        <fullName evidence="2">Uncharacterized protein</fullName>
    </submittedName>
</protein>
<evidence type="ECO:0000313" key="3">
    <source>
        <dbReference type="Proteomes" id="UP000031036"/>
    </source>
</evidence>
<dbReference type="AlphaFoldDB" id="A0A0B2V9E3"/>
<feature type="region of interest" description="Disordered" evidence="1">
    <location>
        <begin position="706"/>
        <end position="749"/>
    </location>
</feature>
<feature type="compositionally biased region" description="Polar residues" evidence="1">
    <location>
        <begin position="108"/>
        <end position="117"/>
    </location>
</feature>
<feature type="compositionally biased region" description="Basic and acidic residues" evidence="1">
    <location>
        <begin position="1162"/>
        <end position="1177"/>
    </location>
</feature>